<reference evidence="1" key="1">
    <citation type="submission" date="2022-07" db="EMBL/GenBank/DDBJ databases">
        <authorList>
            <person name="Macas J."/>
            <person name="Novak P."/>
            <person name="Neumann P."/>
        </authorList>
    </citation>
    <scope>NUCLEOTIDE SEQUENCE</scope>
</reference>
<evidence type="ECO:0000313" key="2">
    <source>
        <dbReference type="Proteomes" id="UP001152523"/>
    </source>
</evidence>
<dbReference type="Proteomes" id="UP001152523">
    <property type="component" value="Unassembled WGS sequence"/>
</dbReference>
<evidence type="ECO:0000313" key="1">
    <source>
        <dbReference type="EMBL" id="CAH9133397.1"/>
    </source>
</evidence>
<keyword evidence="2" id="KW-1185">Reference proteome</keyword>
<dbReference type="EMBL" id="CAMAPF010000976">
    <property type="protein sequence ID" value="CAH9133397.1"/>
    <property type="molecule type" value="Genomic_DNA"/>
</dbReference>
<gene>
    <name evidence="1" type="ORF">CEPIT_LOCUS32915</name>
</gene>
<name>A0AAV0FDL2_9ASTE</name>
<dbReference type="AlphaFoldDB" id="A0AAV0FDL2"/>
<sequence length="140" mass="15974">MSVAGVFFRFRLCRRWALYSLGRWCSAGVQVKRGGRRSVEEGGFAVMARGDQRYDPGSRKRRGCCRWRRSVTPIHLLWSHGAGMRLVMQGRRIDAWSLAAKGHGGSISMVPVVRPLPDHHHGMYKMLDFVKVFLLVFICL</sequence>
<organism evidence="1 2">
    <name type="scientific">Cuscuta epithymum</name>
    <dbReference type="NCBI Taxonomy" id="186058"/>
    <lineage>
        <taxon>Eukaryota</taxon>
        <taxon>Viridiplantae</taxon>
        <taxon>Streptophyta</taxon>
        <taxon>Embryophyta</taxon>
        <taxon>Tracheophyta</taxon>
        <taxon>Spermatophyta</taxon>
        <taxon>Magnoliopsida</taxon>
        <taxon>eudicotyledons</taxon>
        <taxon>Gunneridae</taxon>
        <taxon>Pentapetalae</taxon>
        <taxon>asterids</taxon>
        <taxon>lamiids</taxon>
        <taxon>Solanales</taxon>
        <taxon>Convolvulaceae</taxon>
        <taxon>Cuscuteae</taxon>
        <taxon>Cuscuta</taxon>
        <taxon>Cuscuta subgen. Cuscuta</taxon>
    </lineage>
</organism>
<proteinExistence type="predicted"/>
<protein>
    <submittedName>
        <fullName evidence="1">Uncharacterized protein</fullName>
    </submittedName>
</protein>
<comment type="caution">
    <text evidence="1">The sequence shown here is derived from an EMBL/GenBank/DDBJ whole genome shotgun (WGS) entry which is preliminary data.</text>
</comment>
<accession>A0AAV0FDL2</accession>